<dbReference type="InterPro" id="IPR051397">
    <property type="entry name" value="Zn-ADH-like_protein"/>
</dbReference>
<dbReference type="RefSeq" id="WP_344309142.1">
    <property type="nucleotide sequence ID" value="NZ_BAAANY010000008.1"/>
</dbReference>
<dbReference type="SUPFAM" id="SSF51735">
    <property type="entry name" value="NAD(P)-binding Rossmann-fold domains"/>
    <property type="match status" value="1"/>
</dbReference>
<dbReference type="InterPro" id="IPR036291">
    <property type="entry name" value="NAD(P)-bd_dom_sf"/>
</dbReference>
<dbReference type="Proteomes" id="UP001500618">
    <property type="component" value="Unassembled WGS sequence"/>
</dbReference>
<keyword evidence="3" id="KW-1185">Reference proteome</keyword>
<dbReference type="InterPro" id="IPR013154">
    <property type="entry name" value="ADH-like_N"/>
</dbReference>
<dbReference type="Gene3D" id="3.90.180.10">
    <property type="entry name" value="Medium-chain alcohol dehydrogenases, catalytic domain"/>
    <property type="match status" value="1"/>
</dbReference>
<dbReference type="InterPro" id="IPR011032">
    <property type="entry name" value="GroES-like_sf"/>
</dbReference>
<dbReference type="InterPro" id="IPR020843">
    <property type="entry name" value="ER"/>
</dbReference>
<evidence type="ECO:0000313" key="3">
    <source>
        <dbReference type="Proteomes" id="UP001500618"/>
    </source>
</evidence>
<feature type="domain" description="Enoyl reductase (ER)" evidence="1">
    <location>
        <begin position="10"/>
        <end position="313"/>
    </location>
</feature>
<reference evidence="2 3" key="1">
    <citation type="journal article" date="2019" name="Int. J. Syst. Evol. Microbiol.">
        <title>The Global Catalogue of Microorganisms (GCM) 10K type strain sequencing project: providing services to taxonomists for standard genome sequencing and annotation.</title>
        <authorList>
            <consortium name="The Broad Institute Genomics Platform"/>
            <consortium name="The Broad Institute Genome Sequencing Center for Infectious Disease"/>
            <person name="Wu L."/>
            <person name="Ma J."/>
        </authorList>
    </citation>
    <scope>NUCLEOTIDE SEQUENCE [LARGE SCALE GENOMIC DNA]</scope>
    <source>
        <strain evidence="2 3">JCM 14718</strain>
    </source>
</reference>
<dbReference type="InterPro" id="IPR002364">
    <property type="entry name" value="Quin_OxRdtase/zeta-crystal_CS"/>
</dbReference>
<accession>A0ABN2GFD9</accession>
<evidence type="ECO:0000259" key="1">
    <source>
        <dbReference type="SMART" id="SM00829"/>
    </source>
</evidence>
<evidence type="ECO:0000313" key="2">
    <source>
        <dbReference type="EMBL" id="GAA1670320.1"/>
    </source>
</evidence>
<comment type="caution">
    <text evidence="2">The sequence shown here is derived from an EMBL/GenBank/DDBJ whole genome shotgun (WGS) entry which is preliminary data.</text>
</comment>
<dbReference type="Pfam" id="PF13602">
    <property type="entry name" value="ADH_zinc_N_2"/>
    <property type="match status" value="1"/>
</dbReference>
<dbReference type="EMBL" id="BAAANY010000008">
    <property type="protein sequence ID" value="GAA1670320.1"/>
    <property type="molecule type" value="Genomic_DNA"/>
</dbReference>
<sequence>MRTVRFHSYGDPDVLVVDETPKPLPGFGEVLVEVETVGITLPVVRLVRGDGNGGGVPLPAAPGGEVAGRIAAVGAGVTGWCEGQRVTGITIVGAYADFALVPMGFLTAVPDEVDLDDALLLVRSGQVASGVVRCAGVRDGETVLVTAAAGGVGHLAIQLARVAGAGTVIAVVSSAEKREFLLGLGADRVITYEDLRLIAERPVDVVLDGVGGEAQQLCLDVLAPFGRLVSYNGDGAIANVNELRMYAQTVIGFSMAPYFQQRRQEYDENLRNLWSLRASGALRPVISTRLPLERAADAHRMVENRQNLGKIVLRPDLPAS</sequence>
<protein>
    <submittedName>
        <fullName evidence="2">Zinc-binding dehydrogenase</fullName>
    </submittedName>
</protein>
<dbReference type="SMART" id="SM00829">
    <property type="entry name" value="PKS_ER"/>
    <property type="match status" value="1"/>
</dbReference>
<dbReference type="PROSITE" id="PS01162">
    <property type="entry name" value="QOR_ZETA_CRYSTAL"/>
    <property type="match status" value="1"/>
</dbReference>
<dbReference type="Gene3D" id="3.40.50.720">
    <property type="entry name" value="NAD(P)-binding Rossmann-like Domain"/>
    <property type="match status" value="1"/>
</dbReference>
<dbReference type="SUPFAM" id="SSF50129">
    <property type="entry name" value="GroES-like"/>
    <property type="match status" value="1"/>
</dbReference>
<organism evidence="2 3">
    <name type="scientific">Fodinicola feengrottensis</name>
    <dbReference type="NCBI Taxonomy" id="435914"/>
    <lineage>
        <taxon>Bacteria</taxon>
        <taxon>Bacillati</taxon>
        <taxon>Actinomycetota</taxon>
        <taxon>Actinomycetes</taxon>
        <taxon>Mycobacteriales</taxon>
        <taxon>Fodinicola</taxon>
    </lineage>
</organism>
<proteinExistence type="predicted"/>
<dbReference type="Pfam" id="PF08240">
    <property type="entry name" value="ADH_N"/>
    <property type="match status" value="1"/>
</dbReference>
<name>A0ABN2GFD9_9ACTN</name>
<gene>
    <name evidence="2" type="ORF">GCM10009765_19650</name>
</gene>
<dbReference type="PANTHER" id="PTHR43677">
    <property type="entry name" value="SHORT-CHAIN DEHYDROGENASE/REDUCTASE"/>
    <property type="match status" value="1"/>
</dbReference>
<dbReference type="PANTHER" id="PTHR43677:SF4">
    <property type="entry name" value="QUINONE OXIDOREDUCTASE-LIKE PROTEIN 2"/>
    <property type="match status" value="1"/>
</dbReference>